<feature type="compositionally biased region" description="Basic and acidic residues" evidence="1">
    <location>
        <begin position="23"/>
        <end position="44"/>
    </location>
</feature>
<dbReference type="AlphaFoldDB" id="A0A8S9KGP9"/>
<name>A0A8S9KGP9_BRACR</name>
<gene>
    <name evidence="2" type="ORF">F2Q70_00045219</name>
</gene>
<sequence length="158" mass="18009">MKQGGSGGDNSVRGQRLGTVTKRGGDRRVETLRRPPERDARGDVQAKSWWGGKEASISQERLNKRNCTPYLSPFFLFYRRHTVASAVHRTITSAQARHHTVTSPLLKLTVMPSPHVCYSSPSPHPCYSLPSFQLMERRKIHDAIEEEEEQEEREGIKR</sequence>
<evidence type="ECO:0000256" key="1">
    <source>
        <dbReference type="SAM" id="MobiDB-lite"/>
    </source>
</evidence>
<feature type="region of interest" description="Disordered" evidence="1">
    <location>
        <begin position="1"/>
        <end position="45"/>
    </location>
</feature>
<comment type="caution">
    <text evidence="2">The sequence shown here is derived from an EMBL/GenBank/DDBJ whole genome shotgun (WGS) entry which is preliminary data.</text>
</comment>
<proteinExistence type="predicted"/>
<protein>
    <submittedName>
        <fullName evidence="2">Uncharacterized protein</fullName>
    </submittedName>
</protein>
<organism evidence="2">
    <name type="scientific">Brassica cretica</name>
    <name type="common">Mustard</name>
    <dbReference type="NCBI Taxonomy" id="69181"/>
    <lineage>
        <taxon>Eukaryota</taxon>
        <taxon>Viridiplantae</taxon>
        <taxon>Streptophyta</taxon>
        <taxon>Embryophyta</taxon>
        <taxon>Tracheophyta</taxon>
        <taxon>Spermatophyta</taxon>
        <taxon>Magnoliopsida</taxon>
        <taxon>eudicotyledons</taxon>
        <taxon>Gunneridae</taxon>
        <taxon>Pentapetalae</taxon>
        <taxon>rosids</taxon>
        <taxon>malvids</taxon>
        <taxon>Brassicales</taxon>
        <taxon>Brassicaceae</taxon>
        <taxon>Brassiceae</taxon>
        <taxon>Brassica</taxon>
    </lineage>
</organism>
<accession>A0A8S9KGP9</accession>
<reference evidence="2" key="1">
    <citation type="submission" date="2019-12" db="EMBL/GenBank/DDBJ databases">
        <title>Genome sequencing and annotation of Brassica cretica.</title>
        <authorList>
            <person name="Studholme D.J."/>
            <person name="Sarris P.F."/>
        </authorList>
    </citation>
    <scope>NUCLEOTIDE SEQUENCE</scope>
    <source>
        <strain evidence="2">PFS-102/07</strain>
        <tissue evidence="2">Leaf</tissue>
    </source>
</reference>
<evidence type="ECO:0000313" key="2">
    <source>
        <dbReference type="EMBL" id="KAF2592593.1"/>
    </source>
</evidence>
<dbReference type="EMBL" id="QGKY02000164">
    <property type="protein sequence ID" value="KAF2592593.1"/>
    <property type="molecule type" value="Genomic_DNA"/>
</dbReference>